<name>J9FS97_9ZZZZ</name>
<reference evidence="1" key="1">
    <citation type="journal article" date="2012" name="PLoS ONE">
        <title>Gene sets for utilization of primary and secondary nutrition supplies in the distal gut of endangered iberian lynx.</title>
        <authorList>
            <person name="Alcaide M."/>
            <person name="Messina E."/>
            <person name="Richter M."/>
            <person name="Bargiela R."/>
            <person name="Peplies J."/>
            <person name="Huws S.A."/>
            <person name="Newbold C.J."/>
            <person name="Golyshin P.N."/>
            <person name="Simon M.A."/>
            <person name="Lopez G."/>
            <person name="Yakimov M.M."/>
            <person name="Ferrer M."/>
        </authorList>
    </citation>
    <scope>NUCLEOTIDE SEQUENCE</scope>
</reference>
<dbReference type="EMBL" id="AMCI01004565">
    <property type="protein sequence ID" value="EJW97826.1"/>
    <property type="molecule type" value="Genomic_DNA"/>
</dbReference>
<accession>J9FS97</accession>
<dbReference type="AlphaFoldDB" id="J9FS97"/>
<feature type="non-terminal residue" evidence="1">
    <location>
        <position position="1"/>
    </location>
</feature>
<sequence length="39" mass="4476">VSDETLLAQIPFIKDVQIEMDKLRKQEESLGMGFDNHAE</sequence>
<comment type="caution">
    <text evidence="1">The sequence shown here is derived from an EMBL/GenBank/DDBJ whole genome shotgun (WGS) entry which is preliminary data.</text>
</comment>
<evidence type="ECO:0000313" key="1">
    <source>
        <dbReference type="EMBL" id="EJW97826.1"/>
    </source>
</evidence>
<proteinExistence type="predicted"/>
<protein>
    <submittedName>
        <fullName evidence="1">Uncharacterized protein</fullName>
    </submittedName>
</protein>
<organism evidence="1">
    <name type="scientific">gut metagenome</name>
    <dbReference type="NCBI Taxonomy" id="749906"/>
    <lineage>
        <taxon>unclassified sequences</taxon>
        <taxon>metagenomes</taxon>
        <taxon>organismal metagenomes</taxon>
    </lineage>
</organism>
<gene>
    <name evidence="1" type="ORF">EVA_14065</name>
</gene>